<dbReference type="SUPFAM" id="SSF50969">
    <property type="entry name" value="YVTN repeat-like/Quinoprotein amine dehydrogenase"/>
    <property type="match status" value="1"/>
</dbReference>
<gene>
    <name evidence="3" type="ORF">AZ34_09625</name>
</gene>
<dbReference type="Gene3D" id="2.40.160.50">
    <property type="entry name" value="membrane protein fhac: a member of the omp85/tpsb transporter family"/>
    <property type="match status" value="1"/>
</dbReference>
<dbReference type="Proteomes" id="UP000023268">
    <property type="component" value="Unassembled WGS sequence"/>
</dbReference>
<protein>
    <recommendedName>
        <fullName evidence="5">Bacterial surface antigen (D15) domain-containing protein</fullName>
    </recommendedName>
</protein>
<dbReference type="EMBL" id="JEMG01000001">
    <property type="protein sequence ID" value="EYC52853.1"/>
    <property type="molecule type" value="Genomic_DNA"/>
</dbReference>
<proteinExistence type="predicted"/>
<sequence length="988" mass="108272">MRMKNLLGRLGLVLLLCGTTGGALAQSPDPRVEWQSADSANFRVHYRAVQRAQAEAVARAAERAYPRVTEALQWRLRGRTEILVLSETDLANGYATPLPYSLIAVMLAPPDEGELLENSAWLDLLLVHELTHAVHLDKVRGVPKLGQRIFGNMPLFIPNLFNPSWVLEGLAVQVESSPPGASGVQGQGDGLWSGQGRLHSPAYETWLRAERDRGFISLLELNANGRALPLSKQYLYGAYFYDFLVRRYGADAPQRWVTRYSGNFLFWPRLDSNPVAITGKPLDFLWEEFLADLAAQVDTRAAAIRRQPEVMGSVLTEPLLRIPSVTMQADGSLLAVLDDGLGRPQLTRFAADGQRSDLAEVNALARVTTAPDGRVLVAQPDLCDAWTLAYDLYVLRDGGLRQLTDCARLRRAVFAGQGVLAGIVALKHEAGATRLIWLDAQGKQERLLYAPPAGVDLSDLAADGDRVSVVAHQGADWRILQFDLAQPQAAPRTLLRRDRPIHGLAQDREGLTMVLAEDGVPNVWRLEGARLWRLSHAYTGVTAQSGRAADGSLGLVAVAQGGYTLRRMTEAQALQSVMVDVGEAPPWVTTSAPASAQLGASLAAQGRVAGGREPNPQALNDGDLGAPRSYAAWRSMYPRWWWPVLSSDHGLVTFGAQTDGADALGWHQYAAMLAAETTQQETVGSLEYLYRGRHHLALSRWVEARAWTGSSNDPETTAYKRETHAQWLSRALWPTLERRFSLGLGAALERSEWVDVESESVRRMEDTRLAAAVMDYDSLGASWYSEGANRGVYARLLYESYAPFKGEDGDDLPRDADYNGGMLRADLRGFLPLGRSVLGLRYTEARAQGRTEPFQLGGATDENLQLGIQLGNRTLALRGYGSDEPELQGANARVASLEWRTPLADIDRHLMAPAVGINRLSASVFYDVGGAWGRDEDAPARYWRGVGVELLGEVKLLYVLGLQLRLGVAQGLDGPQETHGYLTVGRAF</sequence>
<evidence type="ECO:0000256" key="2">
    <source>
        <dbReference type="SAM" id="SignalP"/>
    </source>
</evidence>
<organism evidence="3 4">
    <name type="scientific">Hylemonella gracilis str. Niagara R</name>
    <dbReference type="NCBI Taxonomy" id="1458275"/>
    <lineage>
        <taxon>Bacteria</taxon>
        <taxon>Pseudomonadati</taxon>
        <taxon>Pseudomonadota</taxon>
        <taxon>Betaproteobacteria</taxon>
        <taxon>Burkholderiales</taxon>
        <taxon>Comamonadaceae</taxon>
        <taxon>Hylemonella</taxon>
    </lineage>
</organism>
<dbReference type="STRING" id="1458275.AZ34_09625"/>
<feature type="region of interest" description="Disordered" evidence="1">
    <location>
        <begin position="605"/>
        <end position="624"/>
    </location>
</feature>
<evidence type="ECO:0000313" key="4">
    <source>
        <dbReference type="Proteomes" id="UP000023268"/>
    </source>
</evidence>
<comment type="caution">
    <text evidence="3">The sequence shown here is derived from an EMBL/GenBank/DDBJ whole genome shotgun (WGS) entry which is preliminary data.</text>
</comment>
<name>A0A016XNR0_9BURK</name>
<feature type="chain" id="PRO_5001491999" description="Bacterial surface antigen (D15) domain-containing protein" evidence="2">
    <location>
        <begin position="26"/>
        <end position="988"/>
    </location>
</feature>
<keyword evidence="2" id="KW-0732">Signal</keyword>
<dbReference type="eggNOG" id="COG0729">
    <property type="taxonomic scope" value="Bacteria"/>
</dbReference>
<accession>A0A016XNR0</accession>
<feature type="signal peptide" evidence="2">
    <location>
        <begin position="1"/>
        <end position="25"/>
    </location>
</feature>
<evidence type="ECO:0000256" key="1">
    <source>
        <dbReference type="SAM" id="MobiDB-lite"/>
    </source>
</evidence>
<dbReference type="InterPro" id="IPR011044">
    <property type="entry name" value="Quino_amine_DH_bsu"/>
</dbReference>
<dbReference type="AlphaFoldDB" id="A0A016XNR0"/>
<evidence type="ECO:0000313" key="3">
    <source>
        <dbReference type="EMBL" id="EYC52853.1"/>
    </source>
</evidence>
<reference evidence="3 4" key="1">
    <citation type="submission" date="2014-02" db="EMBL/GenBank/DDBJ databases">
        <title>Draft Genome of Hylemonella gracilis isolated from the Niagara River.</title>
        <authorList>
            <person name="Pawlowski D.R."/>
            <person name="Koudelka G.B."/>
        </authorList>
    </citation>
    <scope>NUCLEOTIDE SEQUENCE [LARGE SCALE GENOMIC DNA]</scope>
    <source>
        <strain evidence="3 4">Niagara R</strain>
    </source>
</reference>
<evidence type="ECO:0008006" key="5">
    <source>
        <dbReference type="Google" id="ProtNLM"/>
    </source>
</evidence>